<dbReference type="PANTHER" id="PTHR38686">
    <property type="entry name" value="APOLIPOPROTEIN N-ACYLTRANSFERASE"/>
    <property type="match status" value="1"/>
</dbReference>
<evidence type="ECO:0000256" key="7">
    <source>
        <dbReference type="ARBA" id="ARBA00023136"/>
    </source>
</evidence>
<dbReference type="Proteomes" id="UP000500806">
    <property type="component" value="Chromosome"/>
</dbReference>
<keyword evidence="6 9" id="KW-1133">Transmembrane helix</keyword>
<feature type="transmembrane region" description="Helical" evidence="9">
    <location>
        <begin position="187"/>
        <end position="208"/>
    </location>
</feature>
<evidence type="ECO:0000313" key="12">
    <source>
        <dbReference type="Proteomes" id="UP000500806"/>
    </source>
</evidence>
<dbReference type="Pfam" id="PF20154">
    <property type="entry name" value="LNT_N"/>
    <property type="match status" value="1"/>
</dbReference>
<dbReference type="InterPro" id="IPR004563">
    <property type="entry name" value="Apolipo_AcylTrfase"/>
</dbReference>
<dbReference type="CDD" id="cd07571">
    <property type="entry name" value="ALP_N-acyl_transferase"/>
    <property type="match status" value="1"/>
</dbReference>
<feature type="transmembrane region" description="Helical" evidence="9">
    <location>
        <begin position="87"/>
        <end position="112"/>
    </location>
</feature>
<dbReference type="EC" id="2.3.1.269" evidence="9"/>
<protein>
    <recommendedName>
        <fullName evidence="9">Apolipoprotein N-acyltransferase</fullName>
        <shortName evidence="9">ALP N-acyltransferase</shortName>
        <ecNumber evidence="9">2.3.1.269</ecNumber>
    </recommendedName>
</protein>
<evidence type="ECO:0000256" key="9">
    <source>
        <dbReference type="HAMAP-Rule" id="MF_01148"/>
    </source>
</evidence>
<feature type="transmembrane region" description="Helical" evidence="9">
    <location>
        <begin position="7"/>
        <end position="22"/>
    </location>
</feature>
<accession>A0A6M9PM69</accession>
<dbReference type="PANTHER" id="PTHR38686:SF1">
    <property type="entry name" value="APOLIPOPROTEIN N-ACYLTRANSFERASE"/>
    <property type="match status" value="1"/>
</dbReference>
<feature type="transmembrane region" description="Helical" evidence="9">
    <location>
        <begin position="119"/>
        <end position="144"/>
    </location>
</feature>
<evidence type="ECO:0000256" key="3">
    <source>
        <dbReference type="ARBA" id="ARBA00022475"/>
    </source>
</evidence>
<feature type="transmembrane region" description="Helical" evidence="9">
    <location>
        <begin position="476"/>
        <end position="497"/>
    </location>
</feature>
<keyword evidence="3 9" id="KW-1003">Cell membrane</keyword>
<dbReference type="PROSITE" id="PS50263">
    <property type="entry name" value="CN_HYDROLASE"/>
    <property type="match status" value="1"/>
</dbReference>
<comment type="catalytic activity">
    <reaction evidence="9">
        <text>N-terminal S-1,2-diacyl-sn-glyceryl-L-cysteinyl-[lipoprotein] + a glycerophospholipid = N-acyl-S-1,2-diacyl-sn-glyceryl-L-cysteinyl-[lipoprotein] + a 2-acyl-sn-glycero-3-phospholipid + H(+)</text>
        <dbReference type="Rhea" id="RHEA:48228"/>
        <dbReference type="Rhea" id="RHEA-COMP:14681"/>
        <dbReference type="Rhea" id="RHEA-COMP:14684"/>
        <dbReference type="ChEBI" id="CHEBI:15378"/>
        <dbReference type="ChEBI" id="CHEBI:136912"/>
        <dbReference type="ChEBI" id="CHEBI:140656"/>
        <dbReference type="ChEBI" id="CHEBI:140657"/>
        <dbReference type="ChEBI" id="CHEBI:140660"/>
        <dbReference type="EC" id="2.3.1.269"/>
    </reaction>
</comment>
<comment type="pathway">
    <text evidence="9">Protein modification; lipoprotein biosynthesis (N-acyl transfer).</text>
</comment>
<proteinExistence type="inferred from homology"/>
<feature type="transmembrane region" description="Helical" evidence="9">
    <location>
        <begin position="156"/>
        <end position="175"/>
    </location>
</feature>
<reference evidence="11 12" key="1">
    <citation type="submission" date="2018-04" db="EMBL/GenBank/DDBJ databases">
        <title>Polynucleobacter sp. LimPoW16 genome.</title>
        <authorList>
            <person name="Hahn M.W."/>
        </authorList>
    </citation>
    <scope>NUCLEOTIDE SEQUENCE [LARGE SCALE GENOMIC DNA]</scope>
    <source>
        <strain evidence="11 12">LimPoW16</strain>
    </source>
</reference>
<name>A0A6M9PM69_9BURK</name>
<keyword evidence="4 9" id="KW-0808">Transferase</keyword>
<dbReference type="GO" id="GO:0016410">
    <property type="term" value="F:N-acyltransferase activity"/>
    <property type="evidence" value="ECO:0007669"/>
    <property type="project" value="UniProtKB-UniRule"/>
</dbReference>
<comment type="function">
    <text evidence="9">Catalyzes the phospholipid dependent N-acylation of the N-terminal cysteine of apolipoprotein, the last step in lipoprotein maturation.</text>
</comment>
<evidence type="ECO:0000259" key="10">
    <source>
        <dbReference type="PROSITE" id="PS50263"/>
    </source>
</evidence>
<evidence type="ECO:0000256" key="6">
    <source>
        <dbReference type="ARBA" id="ARBA00022989"/>
    </source>
</evidence>
<dbReference type="GO" id="GO:0005886">
    <property type="term" value="C:plasma membrane"/>
    <property type="evidence" value="ECO:0007669"/>
    <property type="project" value="UniProtKB-SubCell"/>
</dbReference>
<feature type="domain" description="CN hydrolase" evidence="10">
    <location>
        <begin position="221"/>
        <end position="469"/>
    </location>
</feature>
<dbReference type="RefSeq" id="WP_173943513.1">
    <property type="nucleotide sequence ID" value="NZ_CBCSCD010000002.1"/>
</dbReference>
<evidence type="ECO:0000256" key="2">
    <source>
        <dbReference type="ARBA" id="ARBA00010065"/>
    </source>
</evidence>
<keyword evidence="12" id="KW-1185">Reference proteome</keyword>
<dbReference type="Gene3D" id="3.60.110.10">
    <property type="entry name" value="Carbon-nitrogen hydrolase"/>
    <property type="match status" value="1"/>
</dbReference>
<dbReference type="UniPathway" id="UPA00666"/>
<dbReference type="InterPro" id="IPR045378">
    <property type="entry name" value="LNT_N"/>
</dbReference>
<organism evidence="11 12">
    <name type="scientific">Polynucleobacter antarcticus</name>
    <dbReference type="NCBI Taxonomy" id="1743162"/>
    <lineage>
        <taxon>Bacteria</taxon>
        <taxon>Pseudomonadati</taxon>
        <taxon>Pseudomonadota</taxon>
        <taxon>Betaproteobacteria</taxon>
        <taxon>Burkholderiales</taxon>
        <taxon>Burkholderiaceae</taxon>
        <taxon>Polynucleobacter</taxon>
    </lineage>
</organism>
<gene>
    <name evidence="9 11" type="primary">lnt</name>
    <name evidence="11" type="ORF">DCO16_10030</name>
</gene>
<dbReference type="Pfam" id="PF00795">
    <property type="entry name" value="CN_hydrolase"/>
    <property type="match status" value="1"/>
</dbReference>
<evidence type="ECO:0000256" key="8">
    <source>
        <dbReference type="ARBA" id="ARBA00023315"/>
    </source>
</evidence>
<comment type="similarity">
    <text evidence="2 9">Belongs to the CN hydrolase family. Apolipoprotein N-acyltransferase subfamily.</text>
</comment>
<evidence type="ECO:0000256" key="1">
    <source>
        <dbReference type="ARBA" id="ARBA00004651"/>
    </source>
</evidence>
<keyword evidence="7 9" id="KW-0472">Membrane</keyword>
<sequence length="502" mass="55312">MLRLPRGIGLSALFILGAILAALAELPYGGWIQIPILSVVWWQMHQYQAASIKGQFLLGLSFGLGYFVLGLWWIYISLHDVGGMHPIVSGLAVFLLAAGMALFFSSACLFIYLRQRSRLTGLVLASCWVIVEYLRSVVLTGFPWMGFAEAQFNGPFAPIAPFFGGLACTFLVIWISWEIFQLKKTAIFSGACIILTVSISQLAGLWVFTKPIGEPLSIRLIQGNFEQKLKFNTQAIQEQFIFYTNAIQAQQADLIITPETAYPWPQSNLPTGLLTSLQNFSTNTASHVLLGLIGEVNTASGMQYANRALGLSPKAPDYQYDKSHLVPFGEFIPPGFHWFVNAFHVPMSDFARGKIEQAPFSITRLGQDTIYAAITICYEDVFGGELASRIRNSSQPVNLLVNMTNLAWFGHSQAPTQQLRLSQLRSLETGLPALRATNTGVTAVLGPDGKVQADLTQFTQGTLSSTVQAYSGKTPYVTWGDVPILSLSCILLILGWIRQRRI</sequence>
<dbReference type="InterPro" id="IPR003010">
    <property type="entry name" value="C-N_Hydrolase"/>
</dbReference>
<comment type="subcellular location">
    <subcellularLocation>
        <location evidence="1 9">Cell membrane</location>
        <topology evidence="1 9">Multi-pass membrane protein</topology>
    </subcellularLocation>
</comment>
<keyword evidence="11" id="KW-0449">Lipoprotein</keyword>
<dbReference type="HAMAP" id="MF_01148">
    <property type="entry name" value="Lnt"/>
    <property type="match status" value="1"/>
</dbReference>
<feature type="transmembrane region" description="Helical" evidence="9">
    <location>
        <begin position="56"/>
        <end position="75"/>
    </location>
</feature>
<evidence type="ECO:0000313" key="11">
    <source>
        <dbReference type="EMBL" id="QKM63344.1"/>
    </source>
</evidence>
<dbReference type="NCBIfam" id="TIGR00546">
    <property type="entry name" value="lnt"/>
    <property type="match status" value="1"/>
</dbReference>
<evidence type="ECO:0000256" key="5">
    <source>
        <dbReference type="ARBA" id="ARBA00022692"/>
    </source>
</evidence>
<keyword evidence="8 9" id="KW-0012">Acyltransferase</keyword>
<dbReference type="GO" id="GO:0042158">
    <property type="term" value="P:lipoprotein biosynthetic process"/>
    <property type="evidence" value="ECO:0007669"/>
    <property type="project" value="UniProtKB-UniRule"/>
</dbReference>
<evidence type="ECO:0000256" key="4">
    <source>
        <dbReference type="ARBA" id="ARBA00022679"/>
    </source>
</evidence>
<dbReference type="AlphaFoldDB" id="A0A6M9PM69"/>
<dbReference type="InterPro" id="IPR036526">
    <property type="entry name" value="C-N_Hydrolase_sf"/>
</dbReference>
<dbReference type="SUPFAM" id="SSF56317">
    <property type="entry name" value="Carbon-nitrogen hydrolase"/>
    <property type="match status" value="1"/>
</dbReference>
<keyword evidence="5 9" id="KW-0812">Transmembrane</keyword>
<dbReference type="KEGG" id="pani:DCO16_10030"/>
<dbReference type="EMBL" id="CP028941">
    <property type="protein sequence ID" value="QKM63344.1"/>
    <property type="molecule type" value="Genomic_DNA"/>
</dbReference>